<gene>
    <name evidence="10" type="ORF">APUU_10529S</name>
</gene>
<sequence length="526" mass="59058">MESSTILPLVWYYLLTIFIVSLVYSYSRSWYRLRDFKGPWLASLTEGWLFGNTTKGDLHMRLYEVNKKYGLSIAATSILPAPLNQICIGDLARVGPNWLVTSDPDIIRYMSAARYKHRKSSWYAALQVDPFLHSVFTETSLEKHDRLRTKVQPGFSMKENRDLGVKIDSQIASLVSLIERKYISTPSDIRPIDLAQTAQYWALDVITSITLGDAFGYLTEDRDMYDFIKIIKGELPLATACSNTPTLGKLVFGTGLLALMGSNPKDEKGRGKLMGVAQKVVEERFGPNKVVKDDMLGSFIRNGIDKRQAEAELLATIVAGSDTTATAIRATMLYIMANPRVYNTLINGIQTAERKGRISSPITSAESREMPYLQAVIKEGLRIHPPITGLLTKVVNPGGETIKGRFVPGGTGIGHCGWGIQRHEVFGADVDVFRPERWIEADGLQRREMERTLDLVFGTGRWGCLGKAIVLVELDKIFVELLRRFDFELIYPGSPWKSVNFTLFLQKEMWVRVTKREQGSTVDGLD</sequence>
<evidence type="ECO:0000256" key="5">
    <source>
        <dbReference type="ARBA" id="ARBA00023002"/>
    </source>
</evidence>
<evidence type="ECO:0000256" key="8">
    <source>
        <dbReference type="PIRSR" id="PIRSR602401-1"/>
    </source>
</evidence>
<evidence type="ECO:0000256" key="6">
    <source>
        <dbReference type="ARBA" id="ARBA00023004"/>
    </source>
</evidence>
<evidence type="ECO:0000256" key="4">
    <source>
        <dbReference type="ARBA" id="ARBA00022723"/>
    </source>
</evidence>
<comment type="cofactor">
    <cofactor evidence="1 8">
        <name>heme</name>
        <dbReference type="ChEBI" id="CHEBI:30413"/>
    </cofactor>
</comment>
<keyword evidence="9" id="KW-0472">Membrane</keyword>
<protein>
    <recommendedName>
        <fullName evidence="12">Cytochrome P450</fullName>
    </recommendedName>
</protein>
<keyword evidence="3 8" id="KW-0349">Heme</keyword>
<keyword evidence="5" id="KW-0560">Oxidoreductase</keyword>
<dbReference type="InterPro" id="IPR036396">
    <property type="entry name" value="Cyt_P450_sf"/>
</dbReference>
<evidence type="ECO:0000256" key="1">
    <source>
        <dbReference type="ARBA" id="ARBA00001971"/>
    </source>
</evidence>
<dbReference type="InterPro" id="IPR001128">
    <property type="entry name" value="Cyt_P450"/>
</dbReference>
<keyword evidence="9" id="KW-1133">Transmembrane helix</keyword>
<dbReference type="GO" id="GO:0004497">
    <property type="term" value="F:monooxygenase activity"/>
    <property type="evidence" value="ECO:0007669"/>
    <property type="project" value="UniProtKB-KW"/>
</dbReference>
<dbReference type="GeneID" id="64967706"/>
<dbReference type="InterPro" id="IPR050121">
    <property type="entry name" value="Cytochrome_P450_monoxygenase"/>
</dbReference>
<dbReference type="Pfam" id="PF00067">
    <property type="entry name" value="p450"/>
    <property type="match status" value="1"/>
</dbReference>
<evidence type="ECO:0000256" key="2">
    <source>
        <dbReference type="ARBA" id="ARBA00010617"/>
    </source>
</evidence>
<evidence type="ECO:0000256" key="9">
    <source>
        <dbReference type="SAM" id="Phobius"/>
    </source>
</evidence>
<keyword evidence="7" id="KW-0503">Monooxygenase</keyword>
<proteinExistence type="inferred from homology"/>
<comment type="similarity">
    <text evidence="2">Belongs to the cytochrome P450 family.</text>
</comment>
<dbReference type="PANTHER" id="PTHR24305:SF77">
    <property type="entry name" value="CYTOCHROME P450 MONOOXYGENASE"/>
    <property type="match status" value="1"/>
</dbReference>
<dbReference type="PRINTS" id="PR00385">
    <property type="entry name" value="P450"/>
</dbReference>
<name>A0A7R7XA78_9EURO</name>
<dbReference type="Gene3D" id="1.10.630.10">
    <property type="entry name" value="Cytochrome P450"/>
    <property type="match status" value="1"/>
</dbReference>
<evidence type="ECO:0000313" key="11">
    <source>
        <dbReference type="Proteomes" id="UP000654913"/>
    </source>
</evidence>
<dbReference type="GO" id="GO:0016705">
    <property type="term" value="F:oxidoreductase activity, acting on paired donors, with incorporation or reduction of molecular oxygen"/>
    <property type="evidence" value="ECO:0007669"/>
    <property type="project" value="InterPro"/>
</dbReference>
<dbReference type="CDD" id="cd11060">
    <property type="entry name" value="CYP57A1-like"/>
    <property type="match status" value="1"/>
</dbReference>
<organism evidence="10 11">
    <name type="scientific">Aspergillus puulaauensis</name>
    <dbReference type="NCBI Taxonomy" id="1220207"/>
    <lineage>
        <taxon>Eukaryota</taxon>
        <taxon>Fungi</taxon>
        <taxon>Dikarya</taxon>
        <taxon>Ascomycota</taxon>
        <taxon>Pezizomycotina</taxon>
        <taxon>Eurotiomycetes</taxon>
        <taxon>Eurotiomycetidae</taxon>
        <taxon>Eurotiales</taxon>
        <taxon>Aspergillaceae</taxon>
        <taxon>Aspergillus</taxon>
    </lineage>
</organism>
<evidence type="ECO:0000256" key="7">
    <source>
        <dbReference type="ARBA" id="ARBA00023033"/>
    </source>
</evidence>
<feature type="binding site" description="axial binding residue" evidence="8">
    <location>
        <position position="464"/>
    </location>
    <ligand>
        <name>heme</name>
        <dbReference type="ChEBI" id="CHEBI:30413"/>
    </ligand>
    <ligandPart>
        <name>Fe</name>
        <dbReference type="ChEBI" id="CHEBI:18248"/>
    </ligandPart>
</feature>
<keyword evidence="9" id="KW-0812">Transmembrane</keyword>
<dbReference type="RefSeq" id="XP_041549895.1">
    <property type="nucleotide sequence ID" value="XM_041701807.1"/>
</dbReference>
<reference evidence="10" key="2">
    <citation type="submission" date="2021-02" db="EMBL/GenBank/DDBJ databases">
        <title>Aspergillus puulaauensis MK2 genome sequence.</title>
        <authorList>
            <person name="Futagami T."/>
            <person name="Mori K."/>
            <person name="Kadooka C."/>
            <person name="Tanaka T."/>
        </authorList>
    </citation>
    <scope>NUCLEOTIDE SEQUENCE</scope>
    <source>
        <strain evidence="10">MK2</strain>
    </source>
</reference>
<dbReference type="KEGG" id="apuu:APUU_10529S"/>
<dbReference type="EMBL" id="AP024443">
    <property type="protein sequence ID" value="BCS17701.1"/>
    <property type="molecule type" value="Genomic_DNA"/>
</dbReference>
<dbReference type="PRINTS" id="PR00463">
    <property type="entry name" value="EP450I"/>
</dbReference>
<accession>A0A7R7XA78</accession>
<evidence type="ECO:0000313" key="10">
    <source>
        <dbReference type="EMBL" id="BCS17701.1"/>
    </source>
</evidence>
<keyword evidence="4 8" id="KW-0479">Metal-binding</keyword>
<dbReference type="GO" id="GO:0005506">
    <property type="term" value="F:iron ion binding"/>
    <property type="evidence" value="ECO:0007669"/>
    <property type="project" value="InterPro"/>
</dbReference>
<evidence type="ECO:0008006" key="12">
    <source>
        <dbReference type="Google" id="ProtNLM"/>
    </source>
</evidence>
<reference evidence="10" key="1">
    <citation type="submission" date="2021-01" db="EMBL/GenBank/DDBJ databases">
        <authorList>
            <consortium name="Aspergillus puulaauensis MK2 genome sequencing consortium"/>
            <person name="Kazuki M."/>
            <person name="Futagami T."/>
        </authorList>
    </citation>
    <scope>NUCLEOTIDE SEQUENCE</scope>
    <source>
        <strain evidence="10">MK2</strain>
    </source>
</reference>
<dbReference type="InterPro" id="IPR002401">
    <property type="entry name" value="Cyt_P450_E_grp-I"/>
</dbReference>
<dbReference type="PANTHER" id="PTHR24305">
    <property type="entry name" value="CYTOCHROME P450"/>
    <property type="match status" value="1"/>
</dbReference>
<dbReference type="OrthoDB" id="3934656at2759"/>
<dbReference type="AlphaFoldDB" id="A0A7R7XA78"/>
<keyword evidence="11" id="KW-1185">Reference proteome</keyword>
<keyword evidence="6 8" id="KW-0408">Iron</keyword>
<dbReference type="GO" id="GO:0020037">
    <property type="term" value="F:heme binding"/>
    <property type="evidence" value="ECO:0007669"/>
    <property type="project" value="InterPro"/>
</dbReference>
<feature type="transmembrane region" description="Helical" evidence="9">
    <location>
        <begin position="6"/>
        <end position="27"/>
    </location>
</feature>
<evidence type="ECO:0000256" key="3">
    <source>
        <dbReference type="ARBA" id="ARBA00022617"/>
    </source>
</evidence>
<dbReference type="SUPFAM" id="SSF48264">
    <property type="entry name" value="Cytochrome P450"/>
    <property type="match status" value="1"/>
</dbReference>
<dbReference type="Proteomes" id="UP000654913">
    <property type="component" value="Chromosome 1"/>
</dbReference>